<evidence type="ECO:0000313" key="8">
    <source>
        <dbReference type="EMBL" id="TQO18820.1"/>
    </source>
</evidence>
<dbReference type="Proteomes" id="UP000316560">
    <property type="component" value="Unassembled WGS sequence"/>
</dbReference>
<dbReference type="Pfam" id="PF13462">
    <property type="entry name" value="Thioredoxin_4"/>
    <property type="match status" value="1"/>
</dbReference>
<evidence type="ECO:0000256" key="2">
    <source>
        <dbReference type="ARBA" id="ARBA00022729"/>
    </source>
</evidence>
<reference evidence="8 9" key="1">
    <citation type="submission" date="2019-06" db="EMBL/GenBank/DDBJ databases">
        <title>Sequencing the genomes of 1000 actinobacteria strains.</title>
        <authorList>
            <person name="Klenk H.-P."/>
        </authorList>
    </citation>
    <scope>NUCLEOTIDE SEQUENCE [LARGE SCALE GENOMIC DNA]</scope>
    <source>
        <strain evidence="8 9">DSM 21947</strain>
    </source>
</reference>
<evidence type="ECO:0000259" key="7">
    <source>
        <dbReference type="PROSITE" id="PS51352"/>
    </source>
</evidence>
<protein>
    <submittedName>
        <fullName evidence="8">Protein-disulfide isomerase</fullName>
    </submittedName>
</protein>
<proteinExistence type="inferred from homology"/>
<dbReference type="AlphaFoldDB" id="A0A8H2PW42"/>
<evidence type="ECO:0000256" key="3">
    <source>
        <dbReference type="ARBA" id="ARBA00023002"/>
    </source>
</evidence>
<keyword evidence="8" id="KW-0413">Isomerase</keyword>
<dbReference type="Gene3D" id="3.40.30.10">
    <property type="entry name" value="Glutaredoxin"/>
    <property type="match status" value="1"/>
</dbReference>
<keyword evidence="6" id="KW-1133">Transmembrane helix</keyword>
<dbReference type="GO" id="GO:0016853">
    <property type="term" value="F:isomerase activity"/>
    <property type="evidence" value="ECO:0007669"/>
    <property type="project" value="UniProtKB-KW"/>
</dbReference>
<organism evidence="8 9">
    <name type="scientific">Rhodoglobus vestalii</name>
    <dbReference type="NCBI Taxonomy" id="193384"/>
    <lineage>
        <taxon>Bacteria</taxon>
        <taxon>Bacillati</taxon>
        <taxon>Actinomycetota</taxon>
        <taxon>Actinomycetes</taxon>
        <taxon>Micrococcales</taxon>
        <taxon>Microbacteriaceae</taxon>
        <taxon>Rhodoglobus</taxon>
    </lineage>
</organism>
<dbReference type="PROSITE" id="PS51352">
    <property type="entry name" value="THIOREDOXIN_2"/>
    <property type="match status" value="1"/>
</dbReference>
<keyword evidence="6" id="KW-0812">Transmembrane</keyword>
<dbReference type="EMBL" id="VFRA01000001">
    <property type="protein sequence ID" value="TQO18820.1"/>
    <property type="molecule type" value="Genomic_DNA"/>
</dbReference>
<comment type="caution">
    <text evidence="8">The sequence shown here is derived from an EMBL/GenBank/DDBJ whole genome shotgun (WGS) entry which is preliminary data.</text>
</comment>
<keyword evidence="6" id="KW-0472">Membrane</keyword>
<accession>A0A8H2PW42</accession>
<comment type="similarity">
    <text evidence="1">Belongs to the thioredoxin family. DsbA subfamily.</text>
</comment>
<sequence>MSEQAKPASRAKRGVRSWLVPGGIIVIAGLLLATVIVQAQPEQSATTAVNESADGSATAPSELPDLTQFEYRDPSDVQAIGPVDAPVALVVFSDYQCQFCAKWTQSTLPEMMKYAEAGDLRIEWRDINMYGEASDRASRAAHAAGLQSKFWEYHNALYPNGTHRSEAELSLDALVTVATELGLDTEKFVADLNSPAVLATINKRAEEARQLGVTGTPSFLLNGEPIVGAQPTALFVDTIDSLLLDAESGQ</sequence>
<keyword evidence="2" id="KW-0732">Signal</keyword>
<keyword evidence="5" id="KW-0676">Redox-active center</keyword>
<dbReference type="RefSeq" id="WP_141989377.1">
    <property type="nucleotide sequence ID" value="NZ_VFRA01000001.1"/>
</dbReference>
<dbReference type="InterPro" id="IPR036249">
    <property type="entry name" value="Thioredoxin-like_sf"/>
</dbReference>
<evidence type="ECO:0000256" key="5">
    <source>
        <dbReference type="ARBA" id="ARBA00023284"/>
    </source>
</evidence>
<dbReference type="InterPro" id="IPR012336">
    <property type="entry name" value="Thioredoxin-like_fold"/>
</dbReference>
<evidence type="ECO:0000313" key="9">
    <source>
        <dbReference type="Proteomes" id="UP000316560"/>
    </source>
</evidence>
<evidence type="ECO:0000256" key="6">
    <source>
        <dbReference type="SAM" id="Phobius"/>
    </source>
</evidence>
<dbReference type="SUPFAM" id="SSF52833">
    <property type="entry name" value="Thioredoxin-like"/>
    <property type="match status" value="1"/>
</dbReference>
<gene>
    <name evidence="8" type="ORF">FB472_0343</name>
</gene>
<evidence type="ECO:0000256" key="4">
    <source>
        <dbReference type="ARBA" id="ARBA00023157"/>
    </source>
</evidence>
<dbReference type="PANTHER" id="PTHR13887">
    <property type="entry name" value="GLUTATHIONE S-TRANSFERASE KAPPA"/>
    <property type="match status" value="1"/>
</dbReference>
<dbReference type="GO" id="GO:0016491">
    <property type="term" value="F:oxidoreductase activity"/>
    <property type="evidence" value="ECO:0007669"/>
    <property type="project" value="UniProtKB-KW"/>
</dbReference>
<dbReference type="PANTHER" id="PTHR13887:SF14">
    <property type="entry name" value="DISULFIDE BOND FORMATION PROTEIN D"/>
    <property type="match status" value="1"/>
</dbReference>
<keyword evidence="3" id="KW-0560">Oxidoreductase</keyword>
<keyword evidence="9" id="KW-1185">Reference proteome</keyword>
<keyword evidence="4" id="KW-1015">Disulfide bond</keyword>
<dbReference type="InterPro" id="IPR013766">
    <property type="entry name" value="Thioredoxin_domain"/>
</dbReference>
<name>A0A8H2PW42_9MICO</name>
<evidence type="ECO:0000256" key="1">
    <source>
        <dbReference type="ARBA" id="ARBA00005791"/>
    </source>
</evidence>
<feature type="domain" description="Thioredoxin" evidence="7">
    <location>
        <begin position="34"/>
        <end position="244"/>
    </location>
</feature>
<feature type="transmembrane region" description="Helical" evidence="6">
    <location>
        <begin position="18"/>
        <end position="37"/>
    </location>
</feature>
<dbReference type="OrthoDB" id="117402at2"/>